<accession>A0A940PQB2</accession>
<dbReference type="Proteomes" id="UP000675163">
    <property type="component" value="Unassembled WGS sequence"/>
</dbReference>
<name>A0A940PQB2_9MICO</name>
<comment type="caution">
    <text evidence="3">The sequence shown here is derived from an EMBL/GenBank/DDBJ whole genome shotgun (WGS) entry which is preliminary data.</text>
</comment>
<feature type="region of interest" description="Disordered" evidence="1">
    <location>
        <begin position="25"/>
        <end position="47"/>
    </location>
</feature>
<dbReference type="RefSeq" id="WP_209705980.1">
    <property type="nucleotide sequence ID" value="NZ_JAFIDA010000001.1"/>
</dbReference>
<keyword evidence="2" id="KW-1133">Transmembrane helix</keyword>
<sequence>MLVLTGDEAESERWLTRYLDARRQAERSPQTIQETRTTQETPARTSLTSSALRPVTNAIETLRPAKLSWGTVVWVMIAAVLINRIGRELNVHFGLSLFLDMIGTCIAAIVLGPWYGAAVAVASQGLALFTYFDSGIFFGLVNVTGALVWGYGIRYFKMGSDFCRFALLGVAAALACSAVGVPINLILTGLSSEEATVFDALQSLGPAFAVALLSENVITSVIDKLLASFLALAAFVYLHRTMQFPASHAPLVKHLGELRVAQRLRPAPVLV</sequence>
<reference evidence="3" key="1">
    <citation type="submission" date="2021-02" db="EMBL/GenBank/DDBJ databases">
        <title>Sequencing the genomes of 1000 actinobacteria strains.</title>
        <authorList>
            <person name="Klenk H.-P."/>
        </authorList>
    </citation>
    <scope>NUCLEOTIDE SEQUENCE</scope>
    <source>
        <strain evidence="3">DSM 22850</strain>
    </source>
</reference>
<keyword evidence="2" id="KW-0812">Transmembrane</keyword>
<keyword evidence="4" id="KW-1185">Reference proteome</keyword>
<feature type="transmembrane region" description="Helical" evidence="2">
    <location>
        <begin position="67"/>
        <end position="85"/>
    </location>
</feature>
<feature type="transmembrane region" description="Helical" evidence="2">
    <location>
        <begin position="165"/>
        <end position="187"/>
    </location>
</feature>
<keyword evidence="2" id="KW-0472">Membrane</keyword>
<feature type="transmembrane region" description="Helical" evidence="2">
    <location>
        <begin position="135"/>
        <end position="153"/>
    </location>
</feature>
<dbReference type="Gene3D" id="1.10.1760.20">
    <property type="match status" value="1"/>
</dbReference>
<dbReference type="EMBL" id="JAFIDA010000001">
    <property type="protein sequence ID" value="MBP1327190.1"/>
    <property type="molecule type" value="Genomic_DNA"/>
</dbReference>
<feature type="compositionally biased region" description="Low complexity" evidence="1">
    <location>
        <begin position="30"/>
        <end position="41"/>
    </location>
</feature>
<evidence type="ECO:0000313" key="3">
    <source>
        <dbReference type="EMBL" id="MBP1327190.1"/>
    </source>
</evidence>
<feature type="transmembrane region" description="Helical" evidence="2">
    <location>
        <begin position="97"/>
        <end position="115"/>
    </location>
</feature>
<evidence type="ECO:0000256" key="2">
    <source>
        <dbReference type="SAM" id="Phobius"/>
    </source>
</evidence>
<evidence type="ECO:0000313" key="4">
    <source>
        <dbReference type="Proteomes" id="UP000675163"/>
    </source>
</evidence>
<organism evidence="3 4">
    <name type="scientific">Leucobacter exalbidus</name>
    <dbReference type="NCBI Taxonomy" id="662960"/>
    <lineage>
        <taxon>Bacteria</taxon>
        <taxon>Bacillati</taxon>
        <taxon>Actinomycetota</taxon>
        <taxon>Actinomycetes</taxon>
        <taxon>Micrococcales</taxon>
        <taxon>Microbacteriaceae</taxon>
        <taxon>Leucobacter</taxon>
    </lineage>
</organism>
<protein>
    <submittedName>
        <fullName evidence="3">Energy-coupling factor transport system substrate-specific component</fullName>
    </submittedName>
</protein>
<dbReference type="AlphaFoldDB" id="A0A940PQB2"/>
<gene>
    <name evidence="3" type="ORF">JOF28_002422</name>
</gene>
<proteinExistence type="predicted"/>
<feature type="transmembrane region" description="Helical" evidence="2">
    <location>
        <begin position="207"/>
        <end position="238"/>
    </location>
</feature>
<evidence type="ECO:0000256" key="1">
    <source>
        <dbReference type="SAM" id="MobiDB-lite"/>
    </source>
</evidence>